<reference evidence="2" key="2">
    <citation type="submission" date="2024-04" db="EMBL/GenBank/DDBJ databases">
        <authorList>
            <person name="Dal Grande F."/>
            <person name="Keller J."/>
            <person name="Delaux P.-M."/>
        </authorList>
    </citation>
    <scope>NUCLEOTIDE SEQUENCE</scope>
    <source>
        <strain evidence="2">SAG 245.80</strain>
    </source>
</reference>
<dbReference type="AlphaFoldDB" id="A0AAW1SG44"/>
<sequence length="621" mass="62794">MRCRRASSDDAALAYVKHLSVSGDARRQLIRQLGEHRLAPGGKQLLSDHLREEGFDTSLATVLKALEDEKNGNLALYAGRYSLFVSWSPDRSHPWDALPAAEQAAAVLEIGGAPNASGKVLLLLDGQPLGRTTFTGGVLRTSEPVPWTLPGGAGTAAVQLTLAFGAALGYGRYKDAPAISYIGPQANGVMWADPAQAPFGWPICPPQVSGKLNVTTRAAAATLGATDDLGAFAGVYTLRALAGPSEEQGAPQELIIKEAAGGAAVVLGGRAVEGWAFSHNNVLTWPAGEGQAAGWLQALAAPGGTQLLGCLAGSKDGDSMDVVGEPGGQASRVAPDGTVLTVLAEQAAAGIATAECLALIPLLRKSLKLWRLLGKAEEGGEPHPKAAALAAALDGEAALLKRTAALATAAEAAFPLGAGARELDPTAAAGAAEAQRMASDGMLSAKAACVSASEAARAVEGAARAGDTVQALYKTSIAASRAATAAKSAAHTETAAQEATGLARRARTQAAVLAAGAACQSFYQAKEAAVAASAALTAAAGTAMSAVEDLVQECVKARNYTKLRPLAQTSVLTGQAMGAAREASAGWGSDSVASRRAAYEAAEAAALSSAAAHRQHRSAQA</sequence>
<keyword evidence="3" id="KW-1185">Reference proteome</keyword>
<dbReference type="EMBL" id="JALJOU010000003">
    <property type="protein sequence ID" value="KAK9845294.1"/>
    <property type="molecule type" value="Genomic_DNA"/>
</dbReference>
<organism evidence="2 3">
    <name type="scientific">Elliptochloris bilobata</name>
    <dbReference type="NCBI Taxonomy" id="381761"/>
    <lineage>
        <taxon>Eukaryota</taxon>
        <taxon>Viridiplantae</taxon>
        <taxon>Chlorophyta</taxon>
        <taxon>core chlorophytes</taxon>
        <taxon>Trebouxiophyceae</taxon>
        <taxon>Trebouxiophyceae incertae sedis</taxon>
        <taxon>Elliptochloris clade</taxon>
        <taxon>Elliptochloris</taxon>
    </lineage>
</organism>
<comment type="caution">
    <text evidence="2">The sequence shown here is derived from an EMBL/GenBank/DDBJ whole genome shotgun (WGS) entry which is preliminary data.</text>
</comment>
<dbReference type="EMBL" id="JALJOU010000132">
    <property type="protein sequence ID" value="KAK9819068.1"/>
    <property type="molecule type" value="Genomic_DNA"/>
</dbReference>
<name>A0AAW1SG44_9CHLO</name>
<evidence type="ECO:0000313" key="3">
    <source>
        <dbReference type="Proteomes" id="UP001445335"/>
    </source>
</evidence>
<evidence type="ECO:0000313" key="1">
    <source>
        <dbReference type="EMBL" id="KAK9819068.1"/>
    </source>
</evidence>
<accession>A0AAW1SG44</accession>
<evidence type="ECO:0000313" key="2">
    <source>
        <dbReference type="EMBL" id="KAK9845294.1"/>
    </source>
</evidence>
<reference evidence="2 3" key="1">
    <citation type="journal article" date="2024" name="Nat. Commun.">
        <title>Phylogenomics reveals the evolutionary origins of lichenization in chlorophyte algae.</title>
        <authorList>
            <person name="Puginier C."/>
            <person name="Libourel C."/>
            <person name="Otte J."/>
            <person name="Skaloud P."/>
            <person name="Haon M."/>
            <person name="Grisel S."/>
            <person name="Petersen M."/>
            <person name="Berrin J.G."/>
            <person name="Delaux P.M."/>
            <person name="Dal Grande F."/>
            <person name="Keller J."/>
        </authorList>
    </citation>
    <scope>NUCLEOTIDE SEQUENCE [LARGE SCALE GENOMIC DNA]</scope>
    <source>
        <strain evidence="2 3">SAG 245.80</strain>
    </source>
</reference>
<gene>
    <name evidence="1" type="ORF">WJX81_001156</name>
    <name evidence="2" type="ORF">WJX81_002649</name>
</gene>
<protein>
    <submittedName>
        <fullName evidence="2">Uncharacterized protein</fullName>
    </submittedName>
</protein>
<dbReference type="Proteomes" id="UP001445335">
    <property type="component" value="Unassembled WGS sequence"/>
</dbReference>
<proteinExistence type="predicted"/>